<protein>
    <submittedName>
        <fullName evidence="1">Uncharacterized protein</fullName>
    </submittedName>
</protein>
<dbReference type="PANTHER" id="PTHR11102:SF162">
    <property type="entry name" value="HCP-LIKE PROTEIN"/>
    <property type="match status" value="1"/>
</dbReference>
<name>A0A3G4ZUQ4_9VIRU</name>
<organism evidence="1">
    <name type="scientific">Edafosvirus sp</name>
    <dbReference type="NCBI Taxonomy" id="2487765"/>
    <lineage>
        <taxon>Viruses</taxon>
        <taxon>Varidnaviria</taxon>
        <taxon>Bamfordvirae</taxon>
        <taxon>Nucleocytoviricota</taxon>
        <taxon>Megaviricetes</taxon>
        <taxon>Imitervirales</taxon>
        <taxon>Mimiviridae</taxon>
        <taxon>Klosneuvirinae</taxon>
    </lineage>
</organism>
<reference evidence="1" key="1">
    <citation type="submission" date="2018-10" db="EMBL/GenBank/DDBJ databases">
        <title>Hidden diversity of soil giant viruses.</title>
        <authorList>
            <person name="Schulz F."/>
            <person name="Alteio L."/>
            <person name="Goudeau D."/>
            <person name="Ryan E.M."/>
            <person name="Malmstrom R.R."/>
            <person name="Blanchard J."/>
            <person name="Woyke T."/>
        </authorList>
    </citation>
    <scope>NUCLEOTIDE SEQUENCE</scope>
    <source>
        <strain evidence="1">EDV1</strain>
    </source>
</reference>
<evidence type="ECO:0000313" key="1">
    <source>
        <dbReference type="EMBL" id="AYV78044.1"/>
    </source>
</evidence>
<dbReference type="SUPFAM" id="SSF81901">
    <property type="entry name" value="HCP-like"/>
    <property type="match status" value="1"/>
</dbReference>
<dbReference type="Gene3D" id="1.25.40.10">
    <property type="entry name" value="Tetratricopeptide repeat domain"/>
    <property type="match status" value="1"/>
</dbReference>
<dbReference type="PANTHER" id="PTHR11102">
    <property type="entry name" value="SEL-1-LIKE PROTEIN"/>
    <property type="match status" value="1"/>
</dbReference>
<gene>
    <name evidence="1" type="ORF">Edafosvirus4_28</name>
</gene>
<sequence length="235" mass="27399">MEQLDSIVQLINDRKYLEALKWFTMIENTCKHMRDDKDRKICFKITKVEKCMECILSQQLITIDDPFIIFFKNLANNGNTYAQLILSIVLVDVDYKNSKKWWNSAVTNGNSHAQFKLACMYYVSMTSNKIKDSYNECVGKVIDLLKLSAEQKNPNALNMLGEIFCEIADNKNIFDRKDKKKYEIKNQKDCVAMAIEYFKKAKQYGSYDAINNLACMNNSLNKTKSLYILYENEEV</sequence>
<dbReference type="GO" id="GO:0036503">
    <property type="term" value="P:ERAD pathway"/>
    <property type="evidence" value="ECO:0007669"/>
    <property type="project" value="TreeGrafter"/>
</dbReference>
<dbReference type="InterPro" id="IPR050767">
    <property type="entry name" value="Sel1_AlgK"/>
</dbReference>
<dbReference type="InterPro" id="IPR011990">
    <property type="entry name" value="TPR-like_helical_dom_sf"/>
</dbReference>
<accession>A0A3G4ZUQ4</accession>
<proteinExistence type="predicted"/>
<dbReference type="EMBL" id="MK072069">
    <property type="protein sequence ID" value="AYV78044.1"/>
    <property type="molecule type" value="Genomic_DNA"/>
</dbReference>